<evidence type="ECO:0000259" key="2">
    <source>
        <dbReference type="SMART" id="SM01175"/>
    </source>
</evidence>
<dbReference type="SMART" id="SM01175">
    <property type="entry name" value="DUF4206"/>
    <property type="match status" value="1"/>
</dbReference>
<dbReference type="PANTHER" id="PTHR45971:SF1">
    <property type="entry name" value="RUBICON, ISOFORM A"/>
    <property type="match status" value="1"/>
</dbReference>
<accession>A0A914ICD6</accession>
<organism evidence="3 4">
    <name type="scientific">Globodera rostochiensis</name>
    <name type="common">Golden nematode worm</name>
    <name type="synonym">Heterodera rostochiensis</name>
    <dbReference type="NCBI Taxonomy" id="31243"/>
    <lineage>
        <taxon>Eukaryota</taxon>
        <taxon>Metazoa</taxon>
        <taxon>Ecdysozoa</taxon>
        <taxon>Nematoda</taxon>
        <taxon>Chromadorea</taxon>
        <taxon>Rhabditida</taxon>
        <taxon>Tylenchina</taxon>
        <taxon>Tylenchomorpha</taxon>
        <taxon>Tylenchoidea</taxon>
        <taxon>Heteroderidae</taxon>
        <taxon>Heteroderinae</taxon>
        <taxon>Globodera</taxon>
    </lineage>
</organism>
<dbReference type="InterPro" id="IPR052428">
    <property type="entry name" value="Autophagy_HostDef_Reg"/>
</dbReference>
<evidence type="ECO:0000313" key="3">
    <source>
        <dbReference type="Proteomes" id="UP000887572"/>
    </source>
</evidence>
<dbReference type="GO" id="GO:1901981">
    <property type="term" value="F:phosphatidylinositol phosphate binding"/>
    <property type="evidence" value="ECO:0007669"/>
    <property type="project" value="TreeGrafter"/>
</dbReference>
<keyword evidence="3" id="KW-1185">Reference proteome</keyword>
<dbReference type="WBParaSite" id="Gr19_v10_g8596.t1">
    <property type="protein sequence ID" value="Gr19_v10_g8596.t1"/>
    <property type="gene ID" value="Gr19_v10_g8596"/>
</dbReference>
<dbReference type="AlphaFoldDB" id="A0A914ICD6"/>
<dbReference type="Proteomes" id="UP000887572">
    <property type="component" value="Unplaced"/>
</dbReference>
<proteinExistence type="predicted"/>
<dbReference type="Pfam" id="PF13901">
    <property type="entry name" value="RH_dom"/>
    <property type="match status" value="1"/>
</dbReference>
<dbReference type="PANTHER" id="PTHR45971">
    <property type="entry name" value="PHOX (PX) DOMAIN-CONTAINING PROTEIN"/>
    <property type="match status" value="1"/>
</dbReference>
<evidence type="ECO:0000313" key="4">
    <source>
        <dbReference type="WBParaSite" id="Gr19_v10_g8596.t1"/>
    </source>
</evidence>
<name>A0A914ICD6_GLORO</name>
<reference evidence="4" key="1">
    <citation type="submission" date="2022-11" db="UniProtKB">
        <authorList>
            <consortium name="WormBaseParasite"/>
        </authorList>
    </citation>
    <scope>IDENTIFICATION</scope>
</reference>
<feature type="region of interest" description="Disordered" evidence="1">
    <location>
        <begin position="201"/>
        <end position="221"/>
    </location>
</feature>
<feature type="domain" description="Rubicon Homology" evidence="2">
    <location>
        <begin position="325"/>
        <end position="535"/>
    </location>
</feature>
<dbReference type="InterPro" id="IPR025258">
    <property type="entry name" value="RH_dom"/>
</dbReference>
<sequence length="552" mass="63678">MCSEESSRSCSSRRANNLNLLTVTPAFPIPISPDILFSKLKESTHFTRGRCSSSVFVAEELSPENQSKLFAQDNLWDRLSLVSNDSVSSVSETEKDRQPIDQDKICVQLSDWLIHSMEERKWRQLTEGLDFRNEIDPVLHLGTVSPGTSDIQQSRLCSSPAMDYHREEGNSVFYTLSNEDTSQMATTSRVYDVAVDKSEPLSPPPLRLSPTLTRRRRSSDSHAMRKVPDYWDGPFVKRTSSIQQLIAVLAENLPPSPNALRRAEVLRTFDIPTFRIPSRKWRPPKKLFIFEHSKPMDFITQLALQKHRCAGCGLKLDHVYVKRTLYCHYYLKLFCQCCHQGSKARIPALILHDWNFKEYPPVFNVRLISPGLYRRAKNLRKFRKLRVKVAHMWPFVQMCKLAAELMTENGFLRTMFSSVPKRFLALESVDVFSLLDFERIANRNLIELVEPLALKGAAHIESCERCRQNAFLCQLCMDPNDLLFPFQVERCHRCDGCGSLTHWKCYRKTTTTNVLAETGVEEVRCEKCERIRRKKFRLQRKASPDRSTCGSE</sequence>
<evidence type="ECO:0000256" key="1">
    <source>
        <dbReference type="SAM" id="MobiDB-lite"/>
    </source>
</evidence>
<protein>
    <submittedName>
        <fullName evidence="4">Rubicon Homology domain-containing protein</fullName>
    </submittedName>
</protein>